<dbReference type="EMBL" id="BAAAQX010000040">
    <property type="protein sequence ID" value="GAA2214411.1"/>
    <property type="molecule type" value="Genomic_DNA"/>
</dbReference>
<keyword evidence="3" id="KW-1133">Transmembrane helix</keyword>
<dbReference type="InterPro" id="IPR001932">
    <property type="entry name" value="PPM-type_phosphatase-like_dom"/>
</dbReference>
<dbReference type="Proteomes" id="UP001499843">
    <property type="component" value="Unassembled WGS sequence"/>
</dbReference>
<organism evidence="5 6">
    <name type="scientific">Nonomuraea monospora</name>
    <dbReference type="NCBI Taxonomy" id="568818"/>
    <lineage>
        <taxon>Bacteria</taxon>
        <taxon>Bacillati</taxon>
        <taxon>Actinomycetota</taxon>
        <taxon>Actinomycetes</taxon>
        <taxon>Streptosporangiales</taxon>
        <taxon>Streptosporangiaceae</taxon>
        <taxon>Nonomuraea</taxon>
    </lineage>
</organism>
<protein>
    <recommendedName>
        <fullName evidence="4">PPM-type phosphatase domain-containing protein</fullName>
    </recommendedName>
</protein>
<feature type="transmembrane region" description="Helical" evidence="3">
    <location>
        <begin position="110"/>
        <end position="131"/>
    </location>
</feature>
<accession>A0ABP5PRW7</accession>
<name>A0ABP5PRW7_9ACTN</name>
<dbReference type="Pfam" id="PF07228">
    <property type="entry name" value="SpoIIE"/>
    <property type="match status" value="1"/>
</dbReference>
<keyword evidence="6" id="KW-1185">Reference proteome</keyword>
<evidence type="ECO:0000256" key="3">
    <source>
        <dbReference type="SAM" id="Phobius"/>
    </source>
</evidence>
<dbReference type="RefSeq" id="WP_344491882.1">
    <property type="nucleotide sequence ID" value="NZ_BAAAQX010000040.1"/>
</dbReference>
<comment type="caution">
    <text evidence="5">The sequence shown here is derived from an EMBL/GenBank/DDBJ whole genome shotgun (WGS) entry which is preliminary data.</text>
</comment>
<feature type="domain" description="PPM-type phosphatase" evidence="4">
    <location>
        <begin position="163"/>
        <end position="372"/>
    </location>
</feature>
<evidence type="ECO:0000313" key="5">
    <source>
        <dbReference type="EMBL" id="GAA2214411.1"/>
    </source>
</evidence>
<dbReference type="InterPro" id="IPR036457">
    <property type="entry name" value="PPM-type-like_dom_sf"/>
</dbReference>
<sequence length="393" mass="41478">MRHNQPIYASPAPSTDRKEPLIRRRSTTLRSHRWLLPSILLTEVAIAAADEAAVTVSMSGLLLLGPLAAAHWFLSPRFTTVAAAMALALALFLLATADGAGSGLPTVPDHLIRVLIVATSGLWAVLTARTYREYHTAVLRLSRLAEASQRAISPPLPPELGGLHLAARTRSATPGARLGGDLHEAISTPAGLRLIIGDAKGHGIDALSHAASVLAAFRQTAATAPDLACLAHHLDNRLAGDLGAEDFVTVLLAEFGRDHVTLVNCGHPPPIRVGATLDVLVLRSPSPPLGLSPDPHPQRVRLLPTDRLLLYTDGLTEARTPGGDMFPLDERLHATLAAPTLDQALDDLLNALDKHTATTGADDDLTLILTQAAPSVLPSPLAAPIPDDERTTT</sequence>
<feature type="transmembrane region" description="Helical" evidence="3">
    <location>
        <begin position="33"/>
        <end position="49"/>
    </location>
</feature>
<evidence type="ECO:0000256" key="2">
    <source>
        <dbReference type="SAM" id="MobiDB-lite"/>
    </source>
</evidence>
<reference evidence="6" key="1">
    <citation type="journal article" date="2019" name="Int. J. Syst. Evol. Microbiol.">
        <title>The Global Catalogue of Microorganisms (GCM) 10K type strain sequencing project: providing services to taxonomists for standard genome sequencing and annotation.</title>
        <authorList>
            <consortium name="The Broad Institute Genomics Platform"/>
            <consortium name="The Broad Institute Genome Sequencing Center for Infectious Disease"/>
            <person name="Wu L."/>
            <person name="Ma J."/>
        </authorList>
    </citation>
    <scope>NUCLEOTIDE SEQUENCE [LARGE SCALE GENOMIC DNA]</scope>
    <source>
        <strain evidence="6">JCM 16114</strain>
    </source>
</reference>
<evidence type="ECO:0000256" key="1">
    <source>
        <dbReference type="ARBA" id="ARBA00022801"/>
    </source>
</evidence>
<dbReference type="SMART" id="SM00331">
    <property type="entry name" value="PP2C_SIG"/>
    <property type="match status" value="1"/>
</dbReference>
<keyword evidence="3" id="KW-0812">Transmembrane</keyword>
<keyword evidence="3" id="KW-0472">Membrane</keyword>
<proteinExistence type="predicted"/>
<gene>
    <name evidence="5" type="ORF">GCM10009850_098760</name>
</gene>
<keyword evidence="1" id="KW-0378">Hydrolase</keyword>
<dbReference type="PANTHER" id="PTHR43156">
    <property type="entry name" value="STAGE II SPORULATION PROTEIN E-RELATED"/>
    <property type="match status" value="1"/>
</dbReference>
<feature type="transmembrane region" description="Helical" evidence="3">
    <location>
        <begin position="81"/>
        <end position="104"/>
    </location>
</feature>
<feature type="region of interest" description="Disordered" evidence="2">
    <location>
        <begin position="1"/>
        <end position="20"/>
    </location>
</feature>
<dbReference type="InterPro" id="IPR052016">
    <property type="entry name" value="Bact_Sigma-Reg"/>
</dbReference>
<dbReference type="Gene3D" id="3.60.40.10">
    <property type="entry name" value="PPM-type phosphatase domain"/>
    <property type="match status" value="1"/>
</dbReference>
<evidence type="ECO:0000259" key="4">
    <source>
        <dbReference type="SMART" id="SM00331"/>
    </source>
</evidence>
<dbReference type="SUPFAM" id="SSF81606">
    <property type="entry name" value="PP2C-like"/>
    <property type="match status" value="1"/>
</dbReference>
<evidence type="ECO:0000313" key="6">
    <source>
        <dbReference type="Proteomes" id="UP001499843"/>
    </source>
</evidence>
<dbReference type="PANTHER" id="PTHR43156:SF2">
    <property type="entry name" value="STAGE II SPORULATION PROTEIN E"/>
    <property type="match status" value="1"/>
</dbReference>
<feature type="transmembrane region" description="Helical" evidence="3">
    <location>
        <begin position="55"/>
        <end position="74"/>
    </location>
</feature>